<evidence type="ECO:0008006" key="3">
    <source>
        <dbReference type="Google" id="ProtNLM"/>
    </source>
</evidence>
<proteinExistence type="predicted"/>
<dbReference type="EMBL" id="RKKU01000024">
    <property type="protein sequence ID" value="ROZ82090.1"/>
    <property type="molecule type" value="Genomic_DNA"/>
</dbReference>
<organism evidence="1 2">
    <name type="scientific">Pseudomonas neustonica</name>
    <dbReference type="NCBI Taxonomy" id="2487346"/>
    <lineage>
        <taxon>Bacteria</taxon>
        <taxon>Pseudomonadati</taxon>
        <taxon>Pseudomonadota</taxon>
        <taxon>Gammaproteobacteria</taxon>
        <taxon>Pseudomonadales</taxon>
        <taxon>Pseudomonadaceae</taxon>
        <taxon>Pseudomonas</taxon>
    </lineage>
</organism>
<sequence length="125" mass="14135">MRLAGIELDDDFQWVNEFDHNPIEQTIEYSLTGALLVQEGTKLQGRSIDLRSNGGVWTPLSVVRQLEALRDQPSVPMELLLADGREYMVIWDRSGAPLKAEPLERETYSNADSSYLVDLRLLTVS</sequence>
<accession>A0ABX9XH62</accession>
<protein>
    <recommendedName>
        <fullName evidence="3">Phage tail protein</fullName>
    </recommendedName>
</protein>
<evidence type="ECO:0000313" key="2">
    <source>
        <dbReference type="Proteomes" id="UP000275199"/>
    </source>
</evidence>
<reference evidence="1 2" key="1">
    <citation type="submission" date="2018-11" db="EMBL/GenBank/DDBJ databases">
        <authorList>
            <person name="Jang G.I."/>
            <person name="Hwang C.Y."/>
        </authorList>
    </citation>
    <scope>NUCLEOTIDE SEQUENCE [LARGE SCALE GENOMIC DNA]</scope>
    <source>
        <strain evidence="1 2">SSM26</strain>
    </source>
</reference>
<comment type="caution">
    <text evidence="1">The sequence shown here is derived from an EMBL/GenBank/DDBJ whole genome shotgun (WGS) entry which is preliminary data.</text>
</comment>
<keyword evidence="2" id="KW-1185">Reference proteome</keyword>
<dbReference type="Proteomes" id="UP000275199">
    <property type="component" value="Unassembled WGS sequence"/>
</dbReference>
<dbReference type="RefSeq" id="WP_123890724.1">
    <property type="nucleotide sequence ID" value="NZ_RKKU01000024.1"/>
</dbReference>
<gene>
    <name evidence="1" type="ORF">EF096_15625</name>
</gene>
<evidence type="ECO:0000313" key="1">
    <source>
        <dbReference type="EMBL" id="ROZ82090.1"/>
    </source>
</evidence>
<name>A0ABX9XH62_9PSED</name>